<dbReference type="GeneID" id="81587594"/>
<dbReference type="PROSITE" id="PS52019">
    <property type="entry name" value="PKS_MFAS_DH"/>
    <property type="match status" value="1"/>
</dbReference>
<dbReference type="InterPro" id="IPR016035">
    <property type="entry name" value="Acyl_Trfase/lysoPLipase"/>
</dbReference>
<proteinExistence type="inferred from homology"/>
<dbReference type="InterPro" id="IPR050091">
    <property type="entry name" value="PKS_NRPS_Biosynth_Enz"/>
</dbReference>
<dbReference type="SUPFAM" id="SSF51735">
    <property type="entry name" value="NAD(P)-binding Rossmann-fold domains"/>
    <property type="match status" value="2"/>
</dbReference>
<dbReference type="PANTHER" id="PTHR43775">
    <property type="entry name" value="FATTY ACID SYNTHASE"/>
    <property type="match status" value="1"/>
</dbReference>
<dbReference type="InterPro" id="IPR013968">
    <property type="entry name" value="PKS_KR"/>
</dbReference>
<dbReference type="Gene3D" id="3.40.50.12780">
    <property type="entry name" value="N-terminal domain of ligase-like"/>
    <property type="match status" value="1"/>
</dbReference>
<keyword evidence="7" id="KW-0511">Multifunctional enzyme</keyword>
<dbReference type="Pfam" id="PF00550">
    <property type="entry name" value="PP-binding"/>
    <property type="match status" value="2"/>
</dbReference>
<dbReference type="InterPro" id="IPR023213">
    <property type="entry name" value="CAT-like_dom_sf"/>
</dbReference>
<feature type="active site" description="Proton acceptor; for dehydratase activity" evidence="9">
    <location>
        <position position="980"/>
    </location>
</feature>
<evidence type="ECO:0000259" key="11">
    <source>
        <dbReference type="PROSITE" id="PS52004"/>
    </source>
</evidence>
<dbReference type="Pfam" id="PF21089">
    <property type="entry name" value="PKS_DH_N"/>
    <property type="match status" value="1"/>
</dbReference>
<evidence type="ECO:0000256" key="9">
    <source>
        <dbReference type="PROSITE-ProRule" id="PRU01363"/>
    </source>
</evidence>
<dbReference type="InterPro" id="IPR009081">
    <property type="entry name" value="PP-bd_ACP"/>
</dbReference>
<dbReference type="Gene3D" id="1.10.1200.10">
    <property type="entry name" value="ACP-like"/>
    <property type="match status" value="2"/>
</dbReference>
<dbReference type="CDD" id="cd00833">
    <property type="entry name" value="PKS"/>
    <property type="match status" value="1"/>
</dbReference>
<keyword evidence="2" id="KW-0597">Phosphoprotein</keyword>
<dbReference type="Gene3D" id="3.40.366.10">
    <property type="entry name" value="Malonyl-Coenzyme A Acyl Carrier Protein, domain 2"/>
    <property type="match status" value="1"/>
</dbReference>
<dbReference type="SUPFAM" id="SSF53335">
    <property type="entry name" value="S-adenosyl-L-methionine-dependent methyltransferases"/>
    <property type="match status" value="1"/>
</dbReference>
<dbReference type="InterPro" id="IPR016036">
    <property type="entry name" value="Malonyl_transacylase_ACP-bd"/>
</dbReference>
<dbReference type="GO" id="GO:0008168">
    <property type="term" value="F:methyltransferase activity"/>
    <property type="evidence" value="ECO:0007669"/>
    <property type="project" value="UniProtKB-KW"/>
</dbReference>
<name>A0AAD6H528_9EURO</name>
<dbReference type="PANTHER" id="PTHR43775:SF20">
    <property type="entry name" value="HYBRID PKS-NRPS SYNTHETASE APDA"/>
    <property type="match status" value="1"/>
</dbReference>
<feature type="domain" description="PKS/mFAS DH" evidence="12">
    <location>
        <begin position="948"/>
        <end position="1247"/>
    </location>
</feature>
<keyword evidence="6" id="KW-0677">Repeat</keyword>
<dbReference type="PROSITE" id="PS50075">
    <property type="entry name" value="CARRIER"/>
    <property type="match status" value="2"/>
</dbReference>
<dbReference type="FunFam" id="3.40.47.10:FF:000019">
    <property type="entry name" value="Polyketide synthase type I"/>
    <property type="match status" value="1"/>
</dbReference>
<dbReference type="PROSITE" id="PS52004">
    <property type="entry name" value="KS3_2"/>
    <property type="match status" value="1"/>
</dbReference>
<dbReference type="NCBIfam" id="TIGR01733">
    <property type="entry name" value="AA-adenyl-dom"/>
    <property type="match status" value="1"/>
</dbReference>
<feature type="region of interest" description="C-terminal hotdog fold" evidence="9">
    <location>
        <begin position="1103"/>
        <end position="1247"/>
    </location>
</feature>
<dbReference type="InterPro" id="IPR013120">
    <property type="entry name" value="FAR_NAD-bd"/>
</dbReference>
<evidence type="ECO:0000256" key="3">
    <source>
        <dbReference type="ARBA" id="ARBA00022598"/>
    </source>
</evidence>
<dbReference type="Gene3D" id="3.40.47.10">
    <property type="match status" value="1"/>
</dbReference>
<evidence type="ECO:0000313" key="13">
    <source>
        <dbReference type="EMBL" id="KAJ5603339.1"/>
    </source>
</evidence>
<dbReference type="Gene3D" id="3.10.129.110">
    <property type="entry name" value="Polyketide synthase dehydratase"/>
    <property type="match status" value="1"/>
</dbReference>
<evidence type="ECO:0000256" key="7">
    <source>
        <dbReference type="ARBA" id="ARBA00023268"/>
    </source>
</evidence>
<dbReference type="GO" id="GO:0031177">
    <property type="term" value="F:phosphopantetheine binding"/>
    <property type="evidence" value="ECO:0007669"/>
    <property type="project" value="InterPro"/>
</dbReference>
<dbReference type="InterPro" id="IPR014030">
    <property type="entry name" value="Ketoacyl_synth_N"/>
</dbReference>
<dbReference type="GO" id="GO:1901336">
    <property type="term" value="P:lactone biosynthetic process"/>
    <property type="evidence" value="ECO:0007669"/>
    <property type="project" value="UniProtKB-ARBA"/>
</dbReference>
<dbReference type="InterPro" id="IPR014031">
    <property type="entry name" value="Ketoacyl_synth_C"/>
</dbReference>
<dbReference type="CDD" id="cd19532">
    <property type="entry name" value="C_PKS-NRPS"/>
    <property type="match status" value="1"/>
</dbReference>
<dbReference type="Pfam" id="PF14765">
    <property type="entry name" value="PS-DH"/>
    <property type="match status" value="1"/>
</dbReference>
<dbReference type="SMART" id="SM00827">
    <property type="entry name" value="PKS_AT"/>
    <property type="match status" value="1"/>
</dbReference>
<keyword evidence="3" id="KW-0436">Ligase</keyword>
<dbReference type="Gene3D" id="3.30.559.30">
    <property type="entry name" value="Nonribosomal peptide synthetase, condensation domain"/>
    <property type="match status" value="1"/>
</dbReference>
<sequence>MATCPNEPIAIIGSGCRFPGSASSASRLWDLLRDPRDCLTEIPKDRFNWEGYHYANGAHHGSNSAKYTYFLEEDIRKFDPQFFNIQPGEAEAIDPQQRLLLETVYEGLESAGLPLESLQGSSTAVYVGMMNCDYNEVMQHDIDCAPTYVVTGTSRSIHSNRISYFFDWHGPSMTIDTACSSSMMAVHLAVQSLRSGESSVAVACGASLIITPQNYVILSNLSMISPDGRAKMWDASANGYARGEGVGAIVLKTLSAAIADGDPIDCIIRETSVNQDGRTRGITMPSSTAQADLIRKTYQRAGLDITKRDDRPQYFEAHGTGTMVGDPREAEAVHNAFFDGREEGLGEDDAIHIGSIKTVIGHTEGTAGLAGLLKAALAIKYGYIPPNMLFNHLNPAVAPYVKHLRLVTALKPWPILVSGAPRRASVNSFGFGGANGHAILESYEDTRCAHTKSDKQTSTVATPFVFSAQSERTLVSMLQNFSEYLKSCAEMDLRSIASTLQYKRSTFSVRTAITALSMDDLLSKLNTKLLSSTETPVGIKSPLKHDARILGVFTGQGAQWAGMGQKLLQTSPRAREIVQDLDNALASLPQEHDRPSWTVQEELVKSPDDSRIREAAISQPLCTAIQILLVDMLHSAGVKLHAVVGHSSGEIGAAYAAGFITASDAIRIAYYRGIYAKLAGGQEGQHGAMMAAGISPSEANELCAAPKFHGRLSVAACNSSASVTISGDYDAINEAKLELDEHKKFARVLKIDTAYHSHHMLPCAKPYLDALQSCDIRPVSPVKEGCSPVWFSSVHAGELMSKARSGLSGEYWVANMTQPVLFAGALEAALSTTEGAIDLGIEVGPHPALRSPTLQTSQDMGVTKIPYSGVLARGKDDLSAFSEALGMLWTYCERGTIDFARFDQTFFSNATKVSFVREIPTYPWDHEQSYWFESRKERAGRNRPGPVHSLLGVRYGDTTDTELKWRNFLIPKKLPWLSDHRLQDRAVLPGAAYVVMACEAALLKTQAGKVRLIEVSDLTINRAISFDEETTGIEVVFTLSNFEQTRINSGSDKETFSANWMVQSPTNKETDKLGLVASGCVSLLLGPSEPSVLPGRASEDALPNMVSVDVDEFYTGLYKLGYGYTGDFRSISRLERKMEHSSGWFEPQAPIEDAIVHPALLDVAFQALFAAVSYPGDGGLWSLHVPTEIRAVRINPYHCHQSEILSFDGTFPNSSHTGDVTIYTNTGDAFIQAESVSSVPFTKATEADDRNIFSEEVWAPIDPDGSSVIEARTTAEDIERAYACERAVHFYLKKLRSEVSALQERNAALHHQKLLAWAGHLISEVASGKRPHCEAEWASDTEEEIQRIFDRYPDDIDLKLIKSMGQAYPSIVRGETNSMEHLVKDDMLDAWYTEGLGFSDANAWTARLIKQISHRHPHMNIIDLGAGTGGTTKIILDHLGPAFKSYTYTDVSTAFSDKAQERFSAFANRMIFKSFNIMNEPKSQGYEEHSYDLVVALNVIHAAKDMGEALRHVRSLLKPGGYLMLLELTDPQPSRIGFLMGGLPGWWHSQGENRMWAPTLSTAQWHSLLQRTGYSGLDTLAMFAQDRVAYPFSVSVTQAVDDRVAFLRQPLFSRTTEVPGAEMDDLLIVGGATLETARLSTDVQSMVSQRFRMITTIETLEEVNGLFGDDDLPTTILVLTELEAPIFKGMTASRLQAVKALFTNYHNLLWVTRGCKSTKPYNNMTIGLGRSAINEQKELRLQFLDVEESSTTVGLDARRLSEMLLRLRVTQLWEREGLLDQILWTTEPEFCMSKDNRLLVPRLYQQKAQNNRYNSKQRQISYEVSPATDRVSIAYSEPLKVFRLLTETAPRVPLSQVHFVSMQVLYSTLSALRLPGGQYLFPVIGRCIDTNETVFALSASNTSLTAVPKEYVVSVKVASGEEKILLLRLVWELTAHATISNATAGEVILTLGVGTELLEILRSHADQRGISILAITDDPRFKGDVRHIFIHPLGFKKVLKAKLPSNISSFLNLSSSDPTKNSLHMRLTSALPAFCQVHTSTTLFSPTSLFSSTYVQGALQSFLHDLLAGVPQEAYQGVSDKYGPHADSLTRTIRQVPQLSPADEEVFAIVDWHSDNTALVEVAPVDHGISFLADKTYLLVGLTGDLGQSLCEWFVKNGARNIVLTSRNPKVEQKWLDIMEAADATVKICAMDVTNKASVTAVYEEIRQILPPIAGVANAAMVMQDIMLSNMELDDLITVMKPKVDGSQYLHEVFGDNHPLDFFILFSSLSYVLGNGGQSSYAAANGYMASLVGQRRAQGLAGSVMHIGAIIGAGYITRAGQLKSGDLAAFGSYPLSTADFHQIFGEAVLASPPHSGRKPDIVTGLRVIDPEIDDRVLWRSNLKFSHFLKFEEQMKTSGDTKRSVAPVKVQLAEATTTAQARKIIQECFSARLVVLLQLKADDMDDNVALVELGVDSLVAVEARSWFTRHLNVDVSVLRILGGACVVDLVEDTLGRIGSELLPKVKSAVDEEQPVVIHKISTEDEGCSIGHASSSVPIVELTDDTISSQDDRDTPITPDSELDENQIKFEPVVVRKEQMSYAQSRFWFLRHSLEDKTAFNITFSHILTGNANLEELGKAIKAAANMHEGLRTSFFEEGNVPMQGIMQASPLYLESRNIHSEDEAKAEYDRLCHHVYNLETGQSMRVILLKMSSSKHYLIVGYHHIAMDGAGFVGFLHEVMRIGGGELLPTPIQYADYSRQLREDVEGGKLDQQLSYWRKQFGDDNPPPPVLPLLPFSKVKVRSPLRLYASSSTSVRIDPVLVGRIKRRARNFQATAFHFYLAVFRTMLFRLLDVDDLCVGIADSNRLDSELQRTMGILVNLLPLRFKSPQLSTMTFGDAVKEASKTAYSALKNSRVPFNVLLDNLTVDRSSSYHPLFQVFFDYRPGIPESWKMGDVNVQRLDWSYGKSAYDITLDIMENTSGTAFITINAQEYLYGQLEVDIMIKVFVNLLEAFSRNPALHLNEPPLFIESDTQAALTLARGPNLPSDWPETLSHRVEEIAQIHGERVAVRDERGNQSTYQGIMEEMHQIANALFKAGVNCGDRVALLQQPTTTTIATILAIMHLGAVYVPLDLRSPTPRLVSILKDCKPRIIVYHTATEEDASALTLDDSMSVEMINTSTVTSGIKEAVINSASPNAEAVILYTSGSTGTPKGVIMTHSSIRNVIEVLTKQFNLGSEIVLQQSALTFDLSLNQIFVALANGGTLHVVDQSQRGDAMETTRLIKEAGITYTMATPSEYSYWIRYGASDLQLAQGWNLAFSLGEELKPRLVEEFRSLNNPNLRLINTYGPAEITVHSHAMEIPYMDLALSRIPVGHTLPNYSVYIVDESLKAVPLGMPGEICVGGAGVSQGYLNLDALTKEYFVPNPFAPSDWVTKGWDRMYLTGDRGRLRKLDGALLFDGRMEGSTKIKLRGLRIELGEVEHAILNAAAPAIDEVVVSLRGEGNDSDEFLVAHAVFSRHQEHGIVGEDRYDYLIRLLNKLPLPQYMVPAMIIPIDFMPLTSHNKIDRKAIAAMPLPMTDIGRDIKVALQLTPLESELVGVWETVISKNLGMVSSPDLSFFHAGGNSLLLIPLQYMIKDNFHASLAMVDFAEAHTIRKMAARLEQTQSAKLIDWEAETDVHLESLVSSTQSDKEAIVPERRNGKDLRVLYTGATGHSARYVLDKLVGDERVSKIYCVAVRSLSKLSNGSEKIIQFPGDLLDVRLGLTEEQFDFLASDVDVIFHAAANRSFWDNYQVMRSANVLPAHTLINLAISRKIPIHFMSSAAVHLFGDMPDGEDYPEIQATYPPPADGKDGYLASKWAAEKIFENASSHFGIPIYIHRPGPVRDQVQQQGRLSKETVFAEFMRVAQELQMNVPKGGIKGEIDLLELTGLSDVLSDCIVRSTGQESEDTGGQSGLVRYLNHHADMKLQLDEWEAYFEEHKGELSQVKATETHHATEWIGRAKMIGFPYMLSAQNFDLTGESRLPILQRR</sequence>
<dbReference type="SMART" id="SM00826">
    <property type="entry name" value="PKS_DH"/>
    <property type="match status" value="1"/>
</dbReference>
<dbReference type="Pfam" id="PF16197">
    <property type="entry name" value="KAsynt_C_assoc"/>
    <property type="match status" value="1"/>
</dbReference>
<dbReference type="InterPro" id="IPR049900">
    <property type="entry name" value="PKS_mFAS_DH"/>
</dbReference>
<dbReference type="InterPro" id="IPR049551">
    <property type="entry name" value="PKS_DH_C"/>
</dbReference>
<dbReference type="InterPro" id="IPR020841">
    <property type="entry name" value="PKS_Beta-ketoAc_synthase_dom"/>
</dbReference>
<dbReference type="InterPro" id="IPR042104">
    <property type="entry name" value="PKS_dehydratase_sf"/>
</dbReference>
<feature type="region of interest" description="N-terminal hotdog fold" evidence="9">
    <location>
        <begin position="948"/>
        <end position="1088"/>
    </location>
</feature>
<keyword evidence="1" id="KW-0596">Phosphopantetheine</keyword>
<evidence type="ECO:0000256" key="4">
    <source>
        <dbReference type="ARBA" id="ARBA00022603"/>
    </source>
</evidence>
<dbReference type="GO" id="GO:0006633">
    <property type="term" value="P:fatty acid biosynthetic process"/>
    <property type="evidence" value="ECO:0007669"/>
    <property type="project" value="InterPro"/>
</dbReference>
<dbReference type="GO" id="GO:0030639">
    <property type="term" value="P:polyketide biosynthetic process"/>
    <property type="evidence" value="ECO:0007669"/>
    <property type="project" value="UniProtKB-ARBA"/>
</dbReference>
<dbReference type="Gene3D" id="3.40.50.150">
    <property type="entry name" value="Vaccinia Virus protein VP39"/>
    <property type="match status" value="1"/>
</dbReference>
<dbReference type="GO" id="GO:0016874">
    <property type="term" value="F:ligase activity"/>
    <property type="evidence" value="ECO:0007669"/>
    <property type="project" value="UniProtKB-KW"/>
</dbReference>
<evidence type="ECO:0000259" key="10">
    <source>
        <dbReference type="PROSITE" id="PS50075"/>
    </source>
</evidence>
<dbReference type="SMART" id="SM00823">
    <property type="entry name" value="PKS_PP"/>
    <property type="match status" value="2"/>
</dbReference>
<evidence type="ECO:0000313" key="14">
    <source>
        <dbReference type="Proteomes" id="UP001213799"/>
    </source>
</evidence>
<dbReference type="InterPro" id="IPR036736">
    <property type="entry name" value="ACP-like_sf"/>
</dbReference>
<dbReference type="PROSITE" id="PS00455">
    <property type="entry name" value="AMP_BINDING"/>
    <property type="match status" value="1"/>
</dbReference>
<comment type="similarity">
    <text evidence="8">In the C-terminal section; belongs to the NRP synthetase family.</text>
</comment>
<dbReference type="InterPro" id="IPR045851">
    <property type="entry name" value="AMP-bd_C_sf"/>
</dbReference>
<dbReference type="PROSITE" id="PS00606">
    <property type="entry name" value="KS3_1"/>
    <property type="match status" value="1"/>
</dbReference>
<dbReference type="InterPro" id="IPR020807">
    <property type="entry name" value="PKS_DH"/>
</dbReference>
<dbReference type="SUPFAM" id="SSF52151">
    <property type="entry name" value="FabD/lysophospholipase-like"/>
    <property type="match status" value="1"/>
</dbReference>
<dbReference type="SUPFAM" id="SSF55048">
    <property type="entry name" value="Probable ACP-binding domain of malonyl-CoA ACP transacylase"/>
    <property type="match status" value="1"/>
</dbReference>
<dbReference type="Pfam" id="PF02801">
    <property type="entry name" value="Ketoacyl-synt_C"/>
    <property type="match status" value="1"/>
</dbReference>
<dbReference type="Pfam" id="PF08242">
    <property type="entry name" value="Methyltransf_12"/>
    <property type="match status" value="1"/>
</dbReference>
<evidence type="ECO:0000259" key="12">
    <source>
        <dbReference type="PROSITE" id="PS52019"/>
    </source>
</evidence>
<gene>
    <name evidence="13" type="ORF">N7537_006295</name>
</gene>
<dbReference type="CDD" id="cd02440">
    <property type="entry name" value="AdoMet_MTases"/>
    <property type="match status" value="1"/>
</dbReference>
<comment type="caution">
    <text evidence="13">The sequence shown here is derived from an EMBL/GenBank/DDBJ whole genome shotgun (WGS) entry which is preliminary data.</text>
</comment>
<dbReference type="Pfam" id="PF00698">
    <property type="entry name" value="Acyl_transf_1"/>
    <property type="match status" value="1"/>
</dbReference>
<dbReference type="Gene3D" id="3.40.50.720">
    <property type="entry name" value="NAD(P)-binding Rossmann-like Domain"/>
    <property type="match status" value="2"/>
</dbReference>
<keyword evidence="14" id="KW-1185">Reference proteome</keyword>
<organism evidence="13 14">
    <name type="scientific">Penicillium hordei</name>
    <dbReference type="NCBI Taxonomy" id="40994"/>
    <lineage>
        <taxon>Eukaryota</taxon>
        <taxon>Fungi</taxon>
        <taxon>Dikarya</taxon>
        <taxon>Ascomycota</taxon>
        <taxon>Pezizomycotina</taxon>
        <taxon>Eurotiomycetes</taxon>
        <taxon>Eurotiomycetidae</taxon>
        <taxon>Eurotiales</taxon>
        <taxon>Aspergillaceae</taxon>
        <taxon>Penicillium</taxon>
    </lineage>
</organism>
<dbReference type="SMART" id="SM00822">
    <property type="entry name" value="PKS_KR"/>
    <property type="match status" value="1"/>
</dbReference>
<feature type="domain" description="Ketosynthase family 3 (KS3)" evidence="11">
    <location>
        <begin position="6"/>
        <end position="442"/>
    </location>
</feature>
<dbReference type="InterPro" id="IPR013217">
    <property type="entry name" value="Methyltransf_12"/>
</dbReference>
<dbReference type="InterPro" id="IPR006162">
    <property type="entry name" value="Ppantetheine_attach_site"/>
</dbReference>
<dbReference type="GO" id="GO:0004315">
    <property type="term" value="F:3-oxoacyl-[acyl-carrier-protein] synthase activity"/>
    <property type="evidence" value="ECO:0007669"/>
    <property type="project" value="InterPro"/>
</dbReference>
<dbReference type="SUPFAM" id="SSF52777">
    <property type="entry name" value="CoA-dependent acyltransferases"/>
    <property type="match status" value="2"/>
</dbReference>
<evidence type="ECO:0000256" key="6">
    <source>
        <dbReference type="ARBA" id="ARBA00022737"/>
    </source>
</evidence>
<dbReference type="EMBL" id="JAQJAE010000003">
    <property type="protein sequence ID" value="KAJ5603339.1"/>
    <property type="molecule type" value="Genomic_DNA"/>
</dbReference>
<evidence type="ECO:0000256" key="2">
    <source>
        <dbReference type="ARBA" id="ARBA00022553"/>
    </source>
</evidence>
<dbReference type="RefSeq" id="XP_056753137.1">
    <property type="nucleotide sequence ID" value="XM_056897352.1"/>
</dbReference>
<protein>
    <submittedName>
        <fullName evidence="13">Lovastatin nonaketide synthase</fullName>
    </submittedName>
</protein>
<dbReference type="Gene3D" id="3.30.300.30">
    <property type="match status" value="1"/>
</dbReference>
<dbReference type="InterPro" id="IPR020806">
    <property type="entry name" value="PKS_PP-bd"/>
</dbReference>
<keyword evidence="4" id="KW-0489">Methyltransferase</keyword>
<dbReference type="Proteomes" id="UP001213799">
    <property type="component" value="Unassembled WGS sequence"/>
</dbReference>
<dbReference type="InterPro" id="IPR001242">
    <property type="entry name" value="Condensation_dom"/>
</dbReference>
<dbReference type="InterPro" id="IPR036291">
    <property type="entry name" value="NAD(P)-bd_dom_sf"/>
</dbReference>
<dbReference type="SUPFAM" id="SSF47336">
    <property type="entry name" value="ACP-like"/>
    <property type="match status" value="2"/>
</dbReference>
<feature type="domain" description="Carrier" evidence="10">
    <location>
        <begin position="2414"/>
        <end position="2496"/>
    </location>
</feature>
<dbReference type="InterPro" id="IPR014043">
    <property type="entry name" value="Acyl_transferase_dom"/>
</dbReference>
<dbReference type="InterPro" id="IPR010071">
    <property type="entry name" value="AA_adenyl_dom"/>
</dbReference>
<dbReference type="InterPro" id="IPR016039">
    <property type="entry name" value="Thiolase-like"/>
</dbReference>
<reference evidence="13" key="2">
    <citation type="submission" date="2023-01" db="EMBL/GenBank/DDBJ databases">
        <authorList>
            <person name="Petersen C."/>
        </authorList>
    </citation>
    <scope>NUCLEOTIDE SEQUENCE</scope>
    <source>
        <strain evidence="13">IBT 12815</strain>
    </source>
</reference>
<dbReference type="CDD" id="cd05930">
    <property type="entry name" value="A_NRPS"/>
    <property type="match status" value="1"/>
</dbReference>
<evidence type="ECO:0000256" key="8">
    <source>
        <dbReference type="ARBA" id="ARBA00029443"/>
    </source>
</evidence>
<dbReference type="GO" id="GO:0032259">
    <property type="term" value="P:methylation"/>
    <property type="evidence" value="ECO:0007669"/>
    <property type="project" value="UniProtKB-KW"/>
</dbReference>
<evidence type="ECO:0000256" key="1">
    <source>
        <dbReference type="ARBA" id="ARBA00022450"/>
    </source>
</evidence>
<dbReference type="Pfam" id="PF08659">
    <property type="entry name" value="KR"/>
    <property type="match status" value="1"/>
</dbReference>
<dbReference type="Pfam" id="PF00668">
    <property type="entry name" value="Condensation"/>
    <property type="match status" value="1"/>
</dbReference>
<dbReference type="InterPro" id="IPR042099">
    <property type="entry name" value="ANL_N_sf"/>
</dbReference>
<dbReference type="InterPro" id="IPR049552">
    <property type="entry name" value="PKS_DH_N"/>
</dbReference>
<dbReference type="Pfam" id="PF00501">
    <property type="entry name" value="AMP-binding"/>
    <property type="match status" value="1"/>
</dbReference>
<dbReference type="InterPro" id="IPR029063">
    <property type="entry name" value="SAM-dependent_MTases_sf"/>
</dbReference>
<feature type="active site" description="Proton donor; for dehydratase activity" evidence="9">
    <location>
        <position position="1162"/>
    </location>
</feature>
<dbReference type="Gene3D" id="3.30.559.10">
    <property type="entry name" value="Chloramphenicol acetyltransferase-like domain"/>
    <property type="match status" value="1"/>
</dbReference>
<feature type="domain" description="Carrier" evidence="10">
    <location>
        <begin position="3567"/>
        <end position="3645"/>
    </location>
</feature>
<dbReference type="Pfam" id="PF07993">
    <property type="entry name" value="NAD_binding_4"/>
    <property type="match status" value="1"/>
</dbReference>
<dbReference type="GO" id="GO:0004312">
    <property type="term" value="F:fatty acid synthase activity"/>
    <property type="evidence" value="ECO:0007669"/>
    <property type="project" value="TreeGrafter"/>
</dbReference>
<dbReference type="SUPFAM" id="SSF56801">
    <property type="entry name" value="Acetyl-CoA synthetase-like"/>
    <property type="match status" value="1"/>
</dbReference>
<dbReference type="InterPro" id="IPR020845">
    <property type="entry name" value="AMP-binding_CS"/>
</dbReference>
<reference evidence="13" key="1">
    <citation type="journal article" date="2023" name="IMA Fungus">
        <title>Comparative genomic study of the Penicillium genus elucidates a diverse pangenome and 15 lateral gene transfer events.</title>
        <authorList>
            <person name="Petersen C."/>
            <person name="Sorensen T."/>
            <person name="Nielsen M.R."/>
            <person name="Sondergaard T.E."/>
            <person name="Sorensen J.L."/>
            <person name="Fitzpatrick D.A."/>
            <person name="Frisvad J.C."/>
            <person name="Nielsen K.L."/>
        </authorList>
    </citation>
    <scope>NUCLEOTIDE SEQUENCE</scope>
    <source>
        <strain evidence="13">IBT 12815</strain>
    </source>
</reference>
<accession>A0AAD6H528</accession>
<dbReference type="Pfam" id="PF00109">
    <property type="entry name" value="ketoacyl-synt"/>
    <property type="match status" value="1"/>
</dbReference>
<dbReference type="InterPro" id="IPR018201">
    <property type="entry name" value="Ketoacyl_synth_AS"/>
</dbReference>
<dbReference type="InterPro" id="IPR032821">
    <property type="entry name" value="PKS_assoc"/>
</dbReference>
<evidence type="ECO:0000256" key="5">
    <source>
        <dbReference type="ARBA" id="ARBA00022679"/>
    </source>
</evidence>
<keyword evidence="5" id="KW-0808">Transferase</keyword>
<dbReference type="PROSITE" id="PS00012">
    <property type="entry name" value="PHOSPHOPANTETHEINE"/>
    <property type="match status" value="1"/>
</dbReference>
<dbReference type="InterPro" id="IPR057326">
    <property type="entry name" value="KR_dom"/>
</dbReference>
<dbReference type="InterPro" id="IPR000873">
    <property type="entry name" value="AMP-dep_synth/lig_dom"/>
</dbReference>
<dbReference type="SUPFAM" id="SSF53901">
    <property type="entry name" value="Thiolase-like"/>
    <property type="match status" value="1"/>
</dbReference>
<dbReference type="GO" id="GO:0009403">
    <property type="term" value="P:toxin biosynthetic process"/>
    <property type="evidence" value="ECO:0007669"/>
    <property type="project" value="UniProtKB-ARBA"/>
</dbReference>
<dbReference type="InterPro" id="IPR001227">
    <property type="entry name" value="Ac_transferase_dom_sf"/>
</dbReference>
<dbReference type="SMART" id="SM00825">
    <property type="entry name" value="PKS_KS"/>
    <property type="match status" value="1"/>
</dbReference>